<dbReference type="EMBL" id="SHBH01000007">
    <property type="protein sequence ID" value="RZO26744.1"/>
    <property type="molecule type" value="Genomic_DNA"/>
</dbReference>
<dbReference type="UniPathway" id="UPA00094"/>
<name>A0A520MZU2_9GAMM</name>
<dbReference type="AlphaFoldDB" id="A0A520MZU2"/>
<dbReference type="CDD" id="cd05333">
    <property type="entry name" value="BKR_SDR_c"/>
    <property type="match status" value="1"/>
</dbReference>
<sequence length="238" mass="26344">MNNLNVFISGVSRGIGNTVAKMFLKKGFTVVGSSRGNFKFEDEYKNFHHVKMDVTSRTDIDKMLKKITTENLLPDILINNAGITSDKLFLKMNDDDWDNVIDTNLNGTFNVTKVFIKNMIKKRFGKIINISSISGLMGNPGQVNYSSSKSALVGFTKSLAKELGSRNINVNCVAPGFIKTEMTSFIDDESEDKIINQIPLNRLGNSEDVAKLIMFLASDEASYITGQTISIDGGLLMY</sequence>
<comment type="function">
    <text evidence="1 6">Catalyzes the NADPH-dependent reduction of beta-ketoacyl-ACP substrates to beta-hydroxyacyl-ACP products, the first reductive step in the elongation cycle of fatty acid biosynthesis.</text>
</comment>
<keyword evidence="6" id="KW-0275">Fatty acid biosynthesis</keyword>
<dbReference type="PANTHER" id="PTHR42879">
    <property type="entry name" value="3-OXOACYL-(ACYL-CARRIER-PROTEIN) REDUCTASE"/>
    <property type="match status" value="1"/>
</dbReference>
<dbReference type="NCBIfam" id="TIGR01830">
    <property type="entry name" value="3oxo_ACP_reduc"/>
    <property type="match status" value="1"/>
</dbReference>
<dbReference type="InterPro" id="IPR011284">
    <property type="entry name" value="3oxo_ACP_reduc"/>
</dbReference>
<dbReference type="EC" id="1.1.1.100" evidence="6"/>
<proteinExistence type="inferred from homology"/>
<dbReference type="NCBIfam" id="NF009466">
    <property type="entry name" value="PRK12826.1-2"/>
    <property type="match status" value="1"/>
</dbReference>
<feature type="binding site" evidence="5">
    <location>
        <position position="178"/>
    </location>
    <ligand>
        <name>NADP(+)</name>
        <dbReference type="ChEBI" id="CHEBI:58349"/>
    </ligand>
</feature>
<dbReference type="PRINTS" id="PR00080">
    <property type="entry name" value="SDRFAMILY"/>
</dbReference>
<dbReference type="InterPro" id="IPR020904">
    <property type="entry name" value="Sc_DH/Rdtase_CS"/>
</dbReference>
<feature type="binding site" evidence="5">
    <location>
        <begin position="145"/>
        <end position="149"/>
    </location>
    <ligand>
        <name>NADP(+)</name>
        <dbReference type="ChEBI" id="CHEBI:58349"/>
    </ligand>
</feature>
<evidence type="ECO:0000256" key="5">
    <source>
        <dbReference type="PIRSR" id="PIRSR611284-2"/>
    </source>
</evidence>
<gene>
    <name evidence="7" type="primary">fabG</name>
    <name evidence="7" type="ORF">EVA95_01495</name>
</gene>
<dbReference type="GO" id="GO:0051287">
    <property type="term" value="F:NAD binding"/>
    <property type="evidence" value="ECO:0007669"/>
    <property type="project" value="UniProtKB-UniRule"/>
</dbReference>
<evidence type="ECO:0000256" key="3">
    <source>
        <dbReference type="ARBA" id="ARBA00023002"/>
    </source>
</evidence>
<protein>
    <recommendedName>
        <fullName evidence="6">3-oxoacyl-[acyl-carrier-protein] reductase</fullName>
        <ecNumber evidence="6">1.1.1.100</ecNumber>
    </recommendedName>
</protein>
<feature type="binding site" evidence="5">
    <location>
        <begin position="10"/>
        <end position="13"/>
    </location>
    <ligand>
        <name>NADP(+)</name>
        <dbReference type="ChEBI" id="CHEBI:58349"/>
    </ligand>
</feature>
<dbReference type="GO" id="GO:0004316">
    <property type="term" value="F:3-oxoacyl-[acyl-carrier-protein] reductase (NADPH) activity"/>
    <property type="evidence" value="ECO:0007669"/>
    <property type="project" value="UniProtKB-UniRule"/>
</dbReference>
<comment type="caution">
    <text evidence="7">The sequence shown here is derived from an EMBL/GenBank/DDBJ whole genome shotgun (WGS) entry which is preliminary data.</text>
</comment>
<feature type="active site" description="Proton acceptor" evidence="4">
    <location>
        <position position="145"/>
    </location>
</feature>
<comment type="subunit">
    <text evidence="6">Homotetramer.</text>
</comment>
<dbReference type="PROSITE" id="PS00061">
    <property type="entry name" value="ADH_SHORT"/>
    <property type="match status" value="1"/>
</dbReference>
<dbReference type="Gene3D" id="3.40.50.720">
    <property type="entry name" value="NAD(P)-binding Rossmann-like Domain"/>
    <property type="match status" value="1"/>
</dbReference>
<feature type="binding site" evidence="5">
    <location>
        <position position="80"/>
    </location>
    <ligand>
        <name>NADP(+)</name>
        <dbReference type="ChEBI" id="CHEBI:58349"/>
    </ligand>
</feature>
<dbReference type="PRINTS" id="PR00081">
    <property type="entry name" value="GDHRDH"/>
</dbReference>
<reference evidence="7 8" key="1">
    <citation type="submission" date="2019-02" db="EMBL/GenBank/DDBJ databases">
        <title>Prokaryotic population dynamics and viral predation in marine succession experiment using metagenomics: the confinement effect.</title>
        <authorList>
            <person name="Haro-Moreno J.M."/>
            <person name="Rodriguez-Valera F."/>
            <person name="Lopez-Perez M."/>
        </authorList>
    </citation>
    <scope>NUCLEOTIDE SEQUENCE [LARGE SCALE GENOMIC DNA]</scope>
    <source>
        <strain evidence="7">MED-G162</strain>
    </source>
</reference>
<dbReference type="PANTHER" id="PTHR42879:SF2">
    <property type="entry name" value="3-OXOACYL-[ACYL-CARRIER-PROTEIN] REDUCTASE FABG"/>
    <property type="match status" value="1"/>
</dbReference>
<keyword evidence="6" id="KW-0443">Lipid metabolism</keyword>
<dbReference type="Pfam" id="PF13561">
    <property type="entry name" value="adh_short_C2"/>
    <property type="match status" value="1"/>
</dbReference>
<keyword evidence="5 6" id="KW-0521">NADP</keyword>
<keyword evidence="6" id="KW-0444">Lipid biosynthesis</keyword>
<dbReference type="InterPro" id="IPR036291">
    <property type="entry name" value="NAD(P)-bd_dom_sf"/>
</dbReference>
<accession>A0A520MZU2</accession>
<dbReference type="Proteomes" id="UP000319384">
    <property type="component" value="Unassembled WGS sequence"/>
</dbReference>
<evidence type="ECO:0000256" key="4">
    <source>
        <dbReference type="PIRSR" id="PIRSR611284-1"/>
    </source>
</evidence>
<evidence type="ECO:0000256" key="2">
    <source>
        <dbReference type="ARBA" id="ARBA00006484"/>
    </source>
</evidence>
<evidence type="ECO:0000313" key="7">
    <source>
        <dbReference type="EMBL" id="RZO26744.1"/>
    </source>
</evidence>
<evidence type="ECO:0000256" key="6">
    <source>
        <dbReference type="RuleBase" id="RU366074"/>
    </source>
</evidence>
<comment type="pathway">
    <text evidence="6">Lipid metabolism; fatty acid biosynthesis.</text>
</comment>
<dbReference type="SUPFAM" id="SSF51735">
    <property type="entry name" value="NAD(P)-binding Rossmann-fold domains"/>
    <property type="match status" value="1"/>
</dbReference>
<dbReference type="FunFam" id="3.40.50.720:FF:000173">
    <property type="entry name" value="3-oxoacyl-[acyl-carrier protein] reductase"/>
    <property type="match status" value="1"/>
</dbReference>
<evidence type="ECO:0000256" key="1">
    <source>
        <dbReference type="ARBA" id="ARBA00002607"/>
    </source>
</evidence>
<dbReference type="GO" id="GO:0006633">
    <property type="term" value="P:fatty acid biosynthetic process"/>
    <property type="evidence" value="ECO:0007669"/>
    <property type="project" value="UniProtKB-UniPathway"/>
</dbReference>
<dbReference type="InterPro" id="IPR002347">
    <property type="entry name" value="SDR_fam"/>
</dbReference>
<dbReference type="InterPro" id="IPR050259">
    <property type="entry name" value="SDR"/>
</dbReference>
<keyword evidence="6" id="KW-0276">Fatty acid metabolism</keyword>
<evidence type="ECO:0000313" key="8">
    <source>
        <dbReference type="Proteomes" id="UP000319384"/>
    </source>
</evidence>
<keyword evidence="3 6" id="KW-0560">Oxidoreductase</keyword>
<comment type="similarity">
    <text evidence="2 6">Belongs to the short-chain dehydrogenases/reductases (SDR) family.</text>
</comment>
<comment type="catalytic activity">
    <reaction evidence="6">
        <text>a (3R)-hydroxyacyl-[ACP] + NADP(+) = a 3-oxoacyl-[ACP] + NADPH + H(+)</text>
        <dbReference type="Rhea" id="RHEA:17397"/>
        <dbReference type="Rhea" id="RHEA-COMP:9916"/>
        <dbReference type="Rhea" id="RHEA-COMP:9945"/>
        <dbReference type="ChEBI" id="CHEBI:15378"/>
        <dbReference type="ChEBI" id="CHEBI:57783"/>
        <dbReference type="ChEBI" id="CHEBI:58349"/>
        <dbReference type="ChEBI" id="CHEBI:78776"/>
        <dbReference type="ChEBI" id="CHEBI:78827"/>
        <dbReference type="EC" id="1.1.1.100"/>
    </reaction>
</comment>
<organism evidence="7 8">
    <name type="scientific">SAR86 cluster bacterium</name>
    <dbReference type="NCBI Taxonomy" id="2030880"/>
    <lineage>
        <taxon>Bacteria</taxon>
        <taxon>Pseudomonadati</taxon>
        <taxon>Pseudomonadota</taxon>
        <taxon>Gammaproteobacteria</taxon>
        <taxon>SAR86 cluster</taxon>
    </lineage>
</organism>